<proteinExistence type="predicted"/>
<evidence type="ECO:0000313" key="1">
    <source>
        <dbReference type="EMBL" id="KAI4357256.1"/>
    </source>
</evidence>
<organism evidence="1 2">
    <name type="scientific">Bauhinia variegata</name>
    <name type="common">Purple orchid tree</name>
    <name type="synonym">Phanera variegata</name>
    <dbReference type="NCBI Taxonomy" id="167791"/>
    <lineage>
        <taxon>Eukaryota</taxon>
        <taxon>Viridiplantae</taxon>
        <taxon>Streptophyta</taxon>
        <taxon>Embryophyta</taxon>
        <taxon>Tracheophyta</taxon>
        <taxon>Spermatophyta</taxon>
        <taxon>Magnoliopsida</taxon>
        <taxon>eudicotyledons</taxon>
        <taxon>Gunneridae</taxon>
        <taxon>Pentapetalae</taxon>
        <taxon>rosids</taxon>
        <taxon>fabids</taxon>
        <taxon>Fabales</taxon>
        <taxon>Fabaceae</taxon>
        <taxon>Cercidoideae</taxon>
        <taxon>Cercideae</taxon>
        <taxon>Bauhiniinae</taxon>
        <taxon>Bauhinia</taxon>
    </lineage>
</organism>
<comment type="caution">
    <text evidence="1">The sequence shown here is derived from an EMBL/GenBank/DDBJ whole genome shotgun (WGS) entry which is preliminary data.</text>
</comment>
<gene>
    <name evidence="1" type="ORF">L6164_001217</name>
</gene>
<evidence type="ECO:0000313" key="2">
    <source>
        <dbReference type="Proteomes" id="UP000828941"/>
    </source>
</evidence>
<name>A0ACB9QBK8_BAUVA</name>
<accession>A0ACB9QBK8</accession>
<protein>
    <submittedName>
        <fullName evidence="1">Uncharacterized protein</fullName>
    </submittedName>
</protein>
<dbReference type="EMBL" id="CM039426">
    <property type="protein sequence ID" value="KAI4357256.1"/>
    <property type="molecule type" value="Genomic_DNA"/>
</dbReference>
<sequence length="305" mass="36123">MDEHDSEEDTDTSNTFAKMIESHEKIVSPHNEDVQTINMGTEEEKKELKIVDNSEKDEMIARFKEYLDVFAWSYRDILGLDPRVVTHKIPLYPNSRPIKQKFEARVWNEQCQEAFEKIKVYLLDPPVLMPPVPEKPLILYVTVLDELMGSVLGQHDENGKKEEAIYYLSKNFTYYEYGYATIEKTCCAFVWLATRLRQYMLYHTTMLISRIDPMKFIFKKPYLSGRLAKWKIVLSEYDIVYMTKKFIKGNAIAYHLANNPIEDYQLMKFEFPDEDILVVDKEEENEKSNRWKMYFDGPIMFMGVE</sequence>
<keyword evidence="2" id="KW-1185">Reference proteome</keyword>
<dbReference type="Proteomes" id="UP000828941">
    <property type="component" value="Chromosome 1"/>
</dbReference>
<reference evidence="1 2" key="1">
    <citation type="journal article" date="2022" name="DNA Res.">
        <title>Chromosomal-level genome assembly of the orchid tree Bauhinia variegata (Leguminosae; Cercidoideae) supports the allotetraploid origin hypothesis of Bauhinia.</title>
        <authorList>
            <person name="Zhong Y."/>
            <person name="Chen Y."/>
            <person name="Zheng D."/>
            <person name="Pang J."/>
            <person name="Liu Y."/>
            <person name="Luo S."/>
            <person name="Meng S."/>
            <person name="Qian L."/>
            <person name="Wei D."/>
            <person name="Dai S."/>
            <person name="Zhou R."/>
        </authorList>
    </citation>
    <scope>NUCLEOTIDE SEQUENCE [LARGE SCALE GENOMIC DNA]</scope>
    <source>
        <strain evidence="1">BV-YZ2020</strain>
    </source>
</reference>